<dbReference type="InterPro" id="IPR006091">
    <property type="entry name" value="Acyl-CoA_Oxase/DH_mid-dom"/>
</dbReference>
<dbReference type="EC" id="1.3.3.6" evidence="4"/>
<evidence type="ECO:0000256" key="6">
    <source>
        <dbReference type="ARBA" id="ARBA00022827"/>
    </source>
</evidence>
<evidence type="ECO:0000256" key="9">
    <source>
        <dbReference type="ARBA" id="ARBA00023098"/>
    </source>
</evidence>
<dbReference type="PANTHER" id="PTHR10909">
    <property type="entry name" value="ELECTRON TRANSPORT OXIDOREDUCTASE"/>
    <property type="match status" value="1"/>
</dbReference>
<dbReference type="Gene3D" id="1.20.140.10">
    <property type="entry name" value="Butyryl-CoA Dehydrogenase, subunit A, domain 3"/>
    <property type="match status" value="2"/>
</dbReference>
<dbReference type="InterPro" id="IPR009100">
    <property type="entry name" value="AcylCoA_DH/oxidase_NM_dom_sf"/>
</dbReference>
<dbReference type="Gene3D" id="1.10.540.10">
    <property type="entry name" value="Acyl-CoA dehydrogenase/oxidase, N-terminal domain"/>
    <property type="match status" value="1"/>
</dbReference>
<keyword evidence="6" id="KW-0274">FAD</keyword>
<comment type="cofactor">
    <cofactor evidence="1">
        <name>FAD</name>
        <dbReference type="ChEBI" id="CHEBI:57692"/>
    </cofactor>
</comment>
<evidence type="ECO:0000256" key="2">
    <source>
        <dbReference type="ARBA" id="ARBA00004275"/>
    </source>
</evidence>
<dbReference type="GO" id="GO:0033540">
    <property type="term" value="P:fatty acid beta-oxidation using acyl-CoA oxidase"/>
    <property type="evidence" value="ECO:0007669"/>
    <property type="project" value="TreeGrafter"/>
</dbReference>
<dbReference type="RefSeq" id="WP_184282794.1">
    <property type="nucleotide sequence ID" value="NZ_BAAAPG010000001.1"/>
</dbReference>
<sequence length="686" mass="75489">MVDAAVRTSQNSMTDTTPRIDVDRVNDLLLGTWADTRRQSREMIKDSAFWRDDSLGKDEHRERVLTQLHLLVENKAVHRAFPKKFGGEENNGANIAGFEELVAADPSLQIKSGVQWGLFGSAILHLGTEEHHAKWLPGVMDLSIPGAFAMTEIGHGSDVAAAGTTATYDPETEEFVIHTPFRAATKEYLGNAALHGIAATVFAQLITNGVNHGVHCFYVPLRGDDGVDLPGITREDDGLKGGLNGIDNGRLSFDHVRIPRTNLLNKYGDVDADGNYTSPIDSPGRRFFTMLGTLVQGRVSLDGAACWASALGLHIAVTYANERRQFDGADGQEVVLLDYGKHQRRLLPRLATTYAEIFAHDEFLQKFDSVFSGRTDTPHDREDLETLAAALKPLSTWHALDTLQEAREACGGAGYMFENRLVGLRQDLDIYVTFEGDNNVLLQLVGKRLLTDFAKQFKDKDAAALAKYAVGQTAGKVFHGAGLRRFGQNIADFGSTARSVENGLRAEQQHELLADRVQQMVADIAGRLRPAGKDKVLGEKLFNENQADLIEAARAHGELLQWEAFTDAVNSVPDDSTRQVLTWLRDLFGLQLIEKHLAWHIINGRLSTQRAAAVSSYIDRLCLRLRPHALDLVNAFGYEPEHVRAPIASGAEARRQDEAREYYANLAASGQAPVSEKALKAAAKNR</sequence>
<evidence type="ECO:0000259" key="12">
    <source>
        <dbReference type="Pfam" id="PF02770"/>
    </source>
</evidence>
<dbReference type="AlphaFoldDB" id="A0A7W9CD31"/>
<dbReference type="Gene3D" id="2.40.110.10">
    <property type="entry name" value="Butyryl-CoA Dehydrogenase, subunit A, domain 2"/>
    <property type="match status" value="1"/>
</dbReference>
<evidence type="ECO:0000313" key="15">
    <source>
        <dbReference type="EMBL" id="MBB5743072.1"/>
    </source>
</evidence>
<dbReference type="FunFam" id="2.40.110.10:FF:000005">
    <property type="entry name" value="Acyl-coenzyme A oxidase"/>
    <property type="match status" value="1"/>
</dbReference>
<evidence type="ECO:0000259" key="13">
    <source>
        <dbReference type="Pfam" id="PF02771"/>
    </source>
</evidence>
<dbReference type="PIRSF" id="PIRSF000168">
    <property type="entry name" value="Acyl-CoA_oxidase"/>
    <property type="match status" value="1"/>
</dbReference>
<dbReference type="FunFam" id="1.20.140.10:FF:000010">
    <property type="entry name" value="Acyl-coenzyme A oxidase"/>
    <property type="match status" value="1"/>
</dbReference>
<keyword evidence="10" id="KW-0576">Peroxisome</keyword>
<feature type="domain" description="Acyl-CoA dehydrogenase/oxidase N-terminal" evidence="13">
    <location>
        <begin position="71"/>
        <end position="140"/>
    </location>
</feature>
<dbReference type="Pfam" id="PF01756">
    <property type="entry name" value="ACOX"/>
    <property type="match status" value="1"/>
</dbReference>
<dbReference type="Pfam" id="PF22924">
    <property type="entry name" value="ACOX_C_alpha1"/>
    <property type="match status" value="1"/>
</dbReference>
<evidence type="ECO:0000256" key="5">
    <source>
        <dbReference type="ARBA" id="ARBA00022630"/>
    </source>
</evidence>
<keyword evidence="5" id="KW-0285">Flavoprotein</keyword>
<evidence type="ECO:0000259" key="11">
    <source>
        <dbReference type="Pfam" id="PF01756"/>
    </source>
</evidence>
<keyword evidence="16" id="KW-1185">Reference proteome</keyword>
<comment type="similarity">
    <text evidence="3">Belongs to the acyl-CoA oxidase family.</text>
</comment>
<dbReference type="GO" id="GO:0055088">
    <property type="term" value="P:lipid homeostasis"/>
    <property type="evidence" value="ECO:0007669"/>
    <property type="project" value="TreeGrafter"/>
</dbReference>
<dbReference type="InterPro" id="IPR002655">
    <property type="entry name" value="Acyl-CoA_oxidase_C"/>
</dbReference>
<dbReference type="InterPro" id="IPR036250">
    <property type="entry name" value="AcylCo_DH-like_C"/>
</dbReference>
<proteinExistence type="inferred from homology"/>
<keyword evidence="9" id="KW-0443">Lipid metabolism</keyword>
<accession>A0A7W9CD31</accession>
<feature type="domain" description="Acyl-CoA oxidase C-terminal" evidence="11">
    <location>
        <begin position="508"/>
        <end position="648"/>
    </location>
</feature>
<dbReference type="InterPro" id="IPR055060">
    <property type="entry name" value="ACOX_C_alpha1"/>
</dbReference>
<dbReference type="SUPFAM" id="SSF47203">
    <property type="entry name" value="Acyl-CoA dehydrogenase C-terminal domain-like"/>
    <property type="match status" value="2"/>
</dbReference>
<comment type="subcellular location">
    <subcellularLocation>
        <location evidence="2">Peroxisome</location>
    </subcellularLocation>
</comment>
<dbReference type="SUPFAM" id="SSF56645">
    <property type="entry name" value="Acyl-CoA dehydrogenase NM domain-like"/>
    <property type="match status" value="1"/>
</dbReference>
<dbReference type="Pfam" id="PF02770">
    <property type="entry name" value="Acyl-CoA_dh_M"/>
    <property type="match status" value="1"/>
</dbReference>
<evidence type="ECO:0000256" key="1">
    <source>
        <dbReference type="ARBA" id="ARBA00001974"/>
    </source>
</evidence>
<dbReference type="InterPro" id="IPR012258">
    <property type="entry name" value="Acyl-CoA_oxidase"/>
</dbReference>
<dbReference type="GO" id="GO:0005504">
    <property type="term" value="F:fatty acid binding"/>
    <property type="evidence" value="ECO:0007669"/>
    <property type="project" value="TreeGrafter"/>
</dbReference>
<evidence type="ECO:0000256" key="7">
    <source>
        <dbReference type="ARBA" id="ARBA00022832"/>
    </source>
</evidence>
<comment type="caution">
    <text evidence="15">The sequence shown here is derived from an EMBL/GenBank/DDBJ whole genome shotgun (WGS) entry which is preliminary data.</text>
</comment>
<dbReference type="InterPro" id="IPR037069">
    <property type="entry name" value="AcylCoA_DH/ox_N_sf"/>
</dbReference>
<gene>
    <name evidence="15" type="ORF">HD600_001569</name>
</gene>
<dbReference type="InterPro" id="IPR046373">
    <property type="entry name" value="Acyl-CoA_Oxase/DH_mid-dom_sf"/>
</dbReference>
<protein>
    <recommendedName>
        <fullName evidence="4">acyl-CoA oxidase</fullName>
        <ecNumber evidence="4">1.3.3.6</ecNumber>
    </recommendedName>
</protein>
<evidence type="ECO:0000256" key="8">
    <source>
        <dbReference type="ARBA" id="ARBA00023002"/>
    </source>
</evidence>
<evidence type="ECO:0000256" key="4">
    <source>
        <dbReference type="ARBA" id="ARBA00012870"/>
    </source>
</evidence>
<dbReference type="InterPro" id="IPR013786">
    <property type="entry name" value="AcylCoA_DH/ox_N"/>
</dbReference>
<dbReference type="Pfam" id="PF02771">
    <property type="entry name" value="Acyl-CoA_dh_N"/>
    <property type="match status" value="1"/>
</dbReference>
<evidence type="ECO:0000259" key="14">
    <source>
        <dbReference type="Pfam" id="PF22924"/>
    </source>
</evidence>
<evidence type="ECO:0000313" key="16">
    <source>
        <dbReference type="Proteomes" id="UP000517712"/>
    </source>
</evidence>
<feature type="domain" description="Acyl-CoA oxidase C-alpha1" evidence="14">
    <location>
        <begin position="292"/>
        <end position="450"/>
    </location>
</feature>
<organism evidence="15 16">
    <name type="scientific">Microbacterium ginsengiterrae</name>
    <dbReference type="NCBI Taxonomy" id="546115"/>
    <lineage>
        <taxon>Bacteria</taxon>
        <taxon>Bacillati</taxon>
        <taxon>Actinomycetota</taxon>
        <taxon>Actinomycetes</taxon>
        <taxon>Micrococcales</taxon>
        <taxon>Microbacteriaceae</taxon>
        <taxon>Microbacterium</taxon>
    </lineage>
</organism>
<name>A0A7W9CD31_9MICO</name>
<dbReference type="GO" id="GO:0003997">
    <property type="term" value="F:acyl-CoA oxidase activity"/>
    <property type="evidence" value="ECO:0007669"/>
    <property type="project" value="UniProtKB-EC"/>
</dbReference>
<dbReference type="Proteomes" id="UP000517712">
    <property type="component" value="Unassembled WGS sequence"/>
</dbReference>
<dbReference type="EMBL" id="JACHMU010000001">
    <property type="protein sequence ID" value="MBB5743072.1"/>
    <property type="molecule type" value="Genomic_DNA"/>
</dbReference>
<keyword evidence="7" id="KW-0276">Fatty acid metabolism</keyword>
<dbReference type="FunFam" id="1.20.140.10:FF:000007">
    <property type="entry name" value="Acyl-coenzyme A oxidase"/>
    <property type="match status" value="1"/>
</dbReference>
<dbReference type="GO" id="GO:0071949">
    <property type="term" value="F:FAD binding"/>
    <property type="evidence" value="ECO:0007669"/>
    <property type="project" value="InterPro"/>
</dbReference>
<evidence type="ECO:0000256" key="3">
    <source>
        <dbReference type="ARBA" id="ARBA00006288"/>
    </source>
</evidence>
<evidence type="ECO:0000256" key="10">
    <source>
        <dbReference type="ARBA" id="ARBA00023140"/>
    </source>
</evidence>
<feature type="domain" description="Acyl-CoA oxidase/dehydrogenase middle" evidence="12">
    <location>
        <begin position="147"/>
        <end position="256"/>
    </location>
</feature>
<reference evidence="15 16" key="1">
    <citation type="submission" date="2020-08" db="EMBL/GenBank/DDBJ databases">
        <title>Sequencing the genomes of 1000 actinobacteria strains.</title>
        <authorList>
            <person name="Klenk H.-P."/>
        </authorList>
    </citation>
    <scope>NUCLEOTIDE SEQUENCE [LARGE SCALE GENOMIC DNA]</scope>
    <source>
        <strain evidence="15 16">DSM 24823</strain>
    </source>
</reference>
<keyword evidence="8 15" id="KW-0560">Oxidoreductase</keyword>